<feature type="domain" description="Calponin-homology (CH)" evidence="5">
    <location>
        <begin position="218"/>
        <end position="326"/>
    </location>
</feature>
<dbReference type="InterPro" id="IPR002048">
    <property type="entry name" value="EF_hand_dom"/>
</dbReference>
<evidence type="ECO:0000256" key="2">
    <source>
        <dbReference type="ARBA" id="ARBA00022837"/>
    </source>
</evidence>
<dbReference type="Pfam" id="PF00307">
    <property type="entry name" value="CH"/>
    <property type="match status" value="3"/>
</dbReference>
<proteinExistence type="predicted"/>
<keyword evidence="3" id="KW-0009">Actin-binding</keyword>
<dbReference type="GO" id="GO:0005509">
    <property type="term" value="F:calcium ion binding"/>
    <property type="evidence" value="ECO:0007669"/>
    <property type="project" value="InterPro"/>
</dbReference>
<dbReference type="PANTHER" id="PTHR19961">
    <property type="entry name" value="FIMBRIN/PLASTIN"/>
    <property type="match status" value="1"/>
</dbReference>
<dbReference type="GO" id="GO:0032432">
    <property type="term" value="C:actin filament bundle"/>
    <property type="evidence" value="ECO:0007669"/>
    <property type="project" value="TreeGrafter"/>
</dbReference>
<organism evidence="7 8">
    <name type="scientific">Operophtera brumata</name>
    <name type="common">Winter moth</name>
    <name type="synonym">Phalaena brumata</name>
    <dbReference type="NCBI Taxonomy" id="104452"/>
    <lineage>
        <taxon>Eukaryota</taxon>
        <taxon>Metazoa</taxon>
        <taxon>Ecdysozoa</taxon>
        <taxon>Arthropoda</taxon>
        <taxon>Hexapoda</taxon>
        <taxon>Insecta</taxon>
        <taxon>Pterygota</taxon>
        <taxon>Neoptera</taxon>
        <taxon>Endopterygota</taxon>
        <taxon>Lepidoptera</taxon>
        <taxon>Glossata</taxon>
        <taxon>Ditrysia</taxon>
        <taxon>Geometroidea</taxon>
        <taxon>Geometridae</taxon>
        <taxon>Larentiinae</taxon>
        <taxon>Operophtera</taxon>
    </lineage>
</organism>
<dbReference type="GO" id="GO:0051639">
    <property type="term" value="P:actin filament network formation"/>
    <property type="evidence" value="ECO:0007669"/>
    <property type="project" value="TreeGrafter"/>
</dbReference>
<dbReference type="CDD" id="cd21298">
    <property type="entry name" value="CH_PLS_rpt3"/>
    <property type="match status" value="1"/>
</dbReference>
<dbReference type="Gene3D" id="1.10.418.10">
    <property type="entry name" value="Calponin-like domain"/>
    <property type="match status" value="3"/>
</dbReference>
<dbReference type="GO" id="GO:0005884">
    <property type="term" value="C:actin filament"/>
    <property type="evidence" value="ECO:0007669"/>
    <property type="project" value="TreeGrafter"/>
</dbReference>
<keyword evidence="8" id="KW-1185">Reference proteome</keyword>
<dbReference type="Gene3D" id="1.10.238.10">
    <property type="entry name" value="EF-hand"/>
    <property type="match status" value="1"/>
</dbReference>
<comment type="caution">
    <text evidence="7">The sequence shown here is derived from an EMBL/GenBank/DDBJ whole genome shotgun (WGS) entry which is preliminary data.</text>
</comment>
<feature type="domain" description="EF-hand" evidence="6">
    <location>
        <begin position="11"/>
        <end position="46"/>
    </location>
</feature>
<dbReference type="PANTHER" id="PTHR19961:SF18">
    <property type="entry name" value="FI19014P1"/>
    <property type="match status" value="1"/>
</dbReference>
<gene>
    <name evidence="7" type="ORF">OBRU01_03633</name>
</gene>
<dbReference type="GO" id="GO:0051017">
    <property type="term" value="P:actin filament bundle assembly"/>
    <property type="evidence" value="ECO:0007669"/>
    <property type="project" value="InterPro"/>
</dbReference>
<evidence type="ECO:0000259" key="6">
    <source>
        <dbReference type="PROSITE" id="PS50222"/>
    </source>
</evidence>
<feature type="domain" description="Calponin-homology (CH)" evidence="5">
    <location>
        <begin position="97"/>
        <end position="207"/>
    </location>
</feature>
<reference evidence="7 8" key="1">
    <citation type="journal article" date="2015" name="Genome Biol. Evol.">
        <title>The genome of winter moth (Operophtera brumata) provides a genomic perspective on sexual dimorphism and phenology.</title>
        <authorList>
            <person name="Derks M.F."/>
            <person name="Smit S."/>
            <person name="Salis L."/>
            <person name="Schijlen E."/>
            <person name="Bossers A."/>
            <person name="Mateman C."/>
            <person name="Pijl A.S."/>
            <person name="de Ridder D."/>
            <person name="Groenen M.A."/>
            <person name="Visser M.E."/>
            <person name="Megens H.J."/>
        </authorList>
    </citation>
    <scope>NUCLEOTIDE SEQUENCE [LARGE SCALE GENOMIC DNA]</scope>
    <source>
        <strain evidence="7">WM2013NL</strain>
        <tissue evidence="7">Head and thorax</tissue>
    </source>
</reference>
<evidence type="ECO:0000259" key="5">
    <source>
        <dbReference type="PROSITE" id="PS50021"/>
    </source>
</evidence>
<dbReference type="InterPro" id="IPR018247">
    <property type="entry name" value="EF_Hand_1_Ca_BS"/>
</dbReference>
<name>A0A0L7LDF4_OPEBR</name>
<protein>
    <submittedName>
        <fullName evidence="7">Fimbrin/plastin</fullName>
    </submittedName>
</protein>
<dbReference type="InterPro" id="IPR036872">
    <property type="entry name" value="CH_dom_sf"/>
</dbReference>
<keyword evidence="1" id="KW-0677">Repeat</keyword>
<dbReference type="SMART" id="SM00054">
    <property type="entry name" value="EFh"/>
    <property type="match status" value="1"/>
</dbReference>
<evidence type="ECO:0000313" key="8">
    <source>
        <dbReference type="Proteomes" id="UP000037510"/>
    </source>
</evidence>
<dbReference type="GO" id="GO:0005737">
    <property type="term" value="C:cytoplasm"/>
    <property type="evidence" value="ECO:0007669"/>
    <property type="project" value="TreeGrafter"/>
</dbReference>
<dbReference type="Proteomes" id="UP000037510">
    <property type="component" value="Unassembled WGS sequence"/>
</dbReference>
<accession>A0A0L7LDF4</accession>
<dbReference type="PROSITE" id="PS50021">
    <property type="entry name" value="CH"/>
    <property type="match status" value="2"/>
</dbReference>
<dbReference type="InterPro" id="IPR039959">
    <property type="entry name" value="Fimbrin/Plastin"/>
</dbReference>
<dbReference type="EMBL" id="JTDY01001555">
    <property type="protein sequence ID" value="KOB73548.1"/>
    <property type="molecule type" value="Genomic_DNA"/>
</dbReference>
<dbReference type="InterPro" id="IPR001715">
    <property type="entry name" value="CH_dom"/>
</dbReference>
<dbReference type="PROSITE" id="PS00018">
    <property type="entry name" value="EF_HAND_1"/>
    <property type="match status" value="1"/>
</dbReference>
<dbReference type="SMART" id="SM00033">
    <property type="entry name" value="CH"/>
    <property type="match status" value="2"/>
</dbReference>
<feature type="region of interest" description="Disordered" evidence="4">
    <location>
        <begin position="101"/>
        <end position="122"/>
    </location>
</feature>
<dbReference type="GO" id="GO:0051015">
    <property type="term" value="F:actin filament binding"/>
    <property type="evidence" value="ECO:0007669"/>
    <property type="project" value="InterPro"/>
</dbReference>
<dbReference type="CDD" id="cd00051">
    <property type="entry name" value="EFh"/>
    <property type="match status" value="1"/>
</dbReference>
<dbReference type="SUPFAM" id="SSF47473">
    <property type="entry name" value="EF-hand"/>
    <property type="match status" value="1"/>
</dbReference>
<evidence type="ECO:0000313" key="7">
    <source>
        <dbReference type="EMBL" id="KOB73548.1"/>
    </source>
</evidence>
<dbReference type="STRING" id="104452.A0A0L7LDF4"/>
<dbReference type="PROSITE" id="PS50222">
    <property type="entry name" value="EF_HAND_2"/>
    <property type="match status" value="1"/>
</dbReference>
<dbReference type="InterPro" id="IPR011992">
    <property type="entry name" value="EF-hand-dom_pair"/>
</dbReference>
<evidence type="ECO:0000256" key="3">
    <source>
        <dbReference type="ARBA" id="ARBA00023203"/>
    </source>
</evidence>
<dbReference type="SUPFAM" id="SSF47576">
    <property type="entry name" value="Calponin-homology domain, CH-domain"/>
    <property type="match status" value="2"/>
</dbReference>
<keyword evidence="2" id="KW-0106">Calcium</keyword>
<evidence type="ECO:0000256" key="4">
    <source>
        <dbReference type="SAM" id="MobiDB-lite"/>
    </source>
</evidence>
<evidence type="ECO:0000256" key="1">
    <source>
        <dbReference type="ARBA" id="ARBA00022737"/>
    </source>
</evidence>
<dbReference type="AlphaFoldDB" id="A0A0L7LDF4"/>
<sequence>MARSLKRFLNSQGATLTHIFRDIDTSGNGFIDLKELKDALDSVGYKIPQWKVRCMIEEYDNGGKNGKGVNGGMNGNARKNDISLKEFEELDILAPAEADRAGRRGRVTGRTQGESPSAAGVTRRCTNFQQDVSDSEIYSHLLKQIAPDDAGVSLDALRETDLLRRAEVMLQQAAKLRCRAFVSPADVVGGIYKLNLAFVANLFNQHPALQRTSDAHECHVISAYRNWMNSMGVAPHVNWLYSDLTDGLVIFQLYDIIKPGIVNWKKVHATFTKLRKFMERLENCNYAVELGRQLGFSLVGIAGADINEGNATLTLASRQLQPCGELGRQLGFSLVGIAGADINEGNATLALGTTPHHTCINLRKNIASRQLQPCGELGRQLGFSLDNLANAKYAISMARRCGARVYALPEDITERKPKMIMTVFACLMALDYIPTMDAPVKA</sequence>
<dbReference type="Pfam" id="PF13405">
    <property type="entry name" value="EF-hand_6"/>
    <property type="match status" value="1"/>
</dbReference>